<dbReference type="AlphaFoldDB" id="A0A6G1QEJ2"/>
<evidence type="ECO:0000313" key="3">
    <source>
        <dbReference type="Proteomes" id="UP000503349"/>
    </source>
</evidence>
<name>A0A6G1QEJ2_CHAAH</name>
<accession>A0A6G1QEJ2</accession>
<feature type="signal peptide" evidence="1">
    <location>
        <begin position="1"/>
        <end position="18"/>
    </location>
</feature>
<dbReference type="Proteomes" id="UP000503349">
    <property type="component" value="Chromosome 15"/>
</dbReference>
<reference evidence="3" key="2">
    <citation type="submission" date="2019-02" db="EMBL/GenBank/DDBJ databases">
        <title>Opniocepnalus argus Var Kimnra genome.</title>
        <authorList>
            <person name="Zhou C."/>
            <person name="Xiao S."/>
        </authorList>
    </citation>
    <scope>NUCLEOTIDE SEQUENCE [LARGE SCALE GENOMIC DNA]</scope>
</reference>
<protein>
    <submittedName>
        <fullName evidence="2">Uncharacterized protein</fullName>
    </submittedName>
</protein>
<dbReference type="EMBL" id="CM015726">
    <property type="protein sequence ID" value="KAF3700658.1"/>
    <property type="molecule type" value="Genomic_DNA"/>
</dbReference>
<organism evidence="2 3">
    <name type="scientific">Channa argus</name>
    <name type="common">Northern snakehead</name>
    <name type="synonym">Ophicephalus argus</name>
    <dbReference type="NCBI Taxonomy" id="215402"/>
    <lineage>
        <taxon>Eukaryota</taxon>
        <taxon>Metazoa</taxon>
        <taxon>Chordata</taxon>
        <taxon>Craniata</taxon>
        <taxon>Vertebrata</taxon>
        <taxon>Euteleostomi</taxon>
        <taxon>Actinopterygii</taxon>
        <taxon>Neopterygii</taxon>
        <taxon>Teleostei</taxon>
        <taxon>Neoteleostei</taxon>
        <taxon>Acanthomorphata</taxon>
        <taxon>Anabantaria</taxon>
        <taxon>Anabantiformes</taxon>
        <taxon>Channoidei</taxon>
        <taxon>Channidae</taxon>
        <taxon>Channa</taxon>
    </lineage>
</organism>
<keyword evidence="3" id="KW-1185">Reference proteome</keyword>
<reference evidence="2 3" key="1">
    <citation type="submission" date="2019-02" db="EMBL/GenBank/DDBJ databases">
        <title>Opniocepnalus argus genome.</title>
        <authorList>
            <person name="Zhou C."/>
            <person name="Xiao S."/>
        </authorList>
    </citation>
    <scope>NUCLEOTIDE SEQUENCE [LARGE SCALE GENOMIC DNA]</scope>
    <source>
        <strain evidence="2">OARG1902GOOAL</strain>
        <tissue evidence="2">Muscle</tissue>
    </source>
</reference>
<evidence type="ECO:0000256" key="1">
    <source>
        <dbReference type="SAM" id="SignalP"/>
    </source>
</evidence>
<keyword evidence="1" id="KW-0732">Signal</keyword>
<evidence type="ECO:0000313" key="2">
    <source>
        <dbReference type="EMBL" id="KAF3700658.1"/>
    </source>
</evidence>
<feature type="chain" id="PRO_5026053462" evidence="1">
    <location>
        <begin position="19"/>
        <end position="115"/>
    </location>
</feature>
<sequence>MFFGFLTLVAHALWSVDAPPGPDSDPVSVSGLAGTATGSVTVHVFGSARVRSGSVPVHVSRSTSSVITLSTGFPQGYVLSPLLFTPMTDSCIPRAAMNHVVNFVNDTTGVGNSCG</sequence>
<proteinExistence type="predicted"/>
<gene>
    <name evidence="2" type="ORF">EXN66_Car016346</name>
</gene>